<proteinExistence type="predicted"/>
<accession>A0A1H0CRE0</accession>
<organism evidence="1 2">
    <name type="scientific">Methylobacterium phyllostachyos</name>
    <dbReference type="NCBI Taxonomy" id="582672"/>
    <lineage>
        <taxon>Bacteria</taxon>
        <taxon>Pseudomonadati</taxon>
        <taxon>Pseudomonadota</taxon>
        <taxon>Alphaproteobacteria</taxon>
        <taxon>Hyphomicrobiales</taxon>
        <taxon>Methylobacteriaceae</taxon>
        <taxon>Methylobacterium</taxon>
    </lineage>
</organism>
<dbReference type="AlphaFoldDB" id="A0A1H0CRE0"/>
<gene>
    <name evidence="1" type="ORF">SAMN05216360_109261</name>
</gene>
<evidence type="ECO:0000313" key="1">
    <source>
        <dbReference type="EMBL" id="SDN60438.1"/>
    </source>
</evidence>
<dbReference type="STRING" id="582672.SAMN05216360_109261"/>
<evidence type="ECO:0000313" key="2">
    <source>
        <dbReference type="Proteomes" id="UP000198704"/>
    </source>
</evidence>
<dbReference type="EMBL" id="FNHS01000009">
    <property type="protein sequence ID" value="SDN60438.1"/>
    <property type="molecule type" value="Genomic_DNA"/>
</dbReference>
<keyword evidence="2" id="KW-1185">Reference proteome</keyword>
<dbReference type="Proteomes" id="UP000198704">
    <property type="component" value="Unassembled WGS sequence"/>
</dbReference>
<reference evidence="2" key="1">
    <citation type="submission" date="2016-10" db="EMBL/GenBank/DDBJ databases">
        <authorList>
            <person name="Varghese N."/>
            <person name="Submissions S."/>
        </authorList>
    </citation>
    <scope>NUCLEOTIDE SEQUENCE [LARGE SCALE GENOMIC DNA]</scope>
    <source>
        <strain evidence="2">BL47</strain>
    </source>
</reference>
<sequence>MQGRRTLLGQLDAAQRYRVRAALSTDAGQRCRNLTLNQFQIRAYLAPLTRRTDRGRTSIAGQKALEGAARTAEYAKDAR</sequence>
<protein>
    <submittedName>
        <fullName evidence="1">Uncharacterized protein</fullName>
    </submittedName>
</protein>
<name>A0A1H0CRE0_9HYPH</name>